<protein>
    <recommendedName>
        <fullName evidence="1">ATP-dependent DNA helicase</fullName>
        <ecNumber evidence="1">5.6.2.3</ecNumber>
    </recommendedName>
</protein>
<keyword evidence="1" id="KW-0227">DNA damage</keyword>
<organism evidence="3 4">
    <name type="scientific">Ancylostoma duodenale</name>
    <dbReference type="NCBI Taxonomy" id="51022"/>
    <lineage>
        <taxon>Eukaryota</taxon>
        <taxon>Metazoa</taxon>
        <taxon>Ecdysozoa</taxon>
        <taxon>Nematoda</taxon>
        <taxon>Chromadorea</taxon>
        <taxon>Rhabditida</taxon>
        <taxon>Rhabditina</taxon>
        <taxon>Rhabditomorpha</taxon>
        <taxon>Strongyloidea</taxon>
        <taxon>Ancylostomatidae</taxon>
        <taxon>Ancylostomatinae</taxon>
        <taxon>Ancylostoma</taxon>
    </lineage>
</organism>
<keyword evidence="1" id="KW-0378">Hydrolase</keyword>
<dbReference type="GO" id="GO:0016887">
    <property type="term" value="F:ATP hydrolysis activity"/>
    <property type="evidence" value="ECO:0007669"/>
    <property type="project" value="RHEA"/>
</dbReference>
<dbReference type="Gene3D" id="3.40.50.300">
    <property type="entry name" value="P-loop containing nucleotide triphosphate hydrolases"/>
    <property type="match status" value="1"/>
</dbReference>
<dbReference type="InterPro" id="IPR010285">
    <property type="entry name" value="DNA_helicase_pif1-like_DEAD"/>
</dbReference>
<dbReference type="PANTHER" id="PTHR10492:SF57">
    <property type="entry name" value="ATP-DEPENDENT DNA HELICASE"/>
    <property type="match status" value="1"/>
</dbReference>
<dbReference type="AlphaFoldDB" id="A0A0C2HIT6"/>
<dbReference type="InterPro" id="IPR027417">
    <property type="entry name" value="P-loop_NTPase"/>
</dbReference>
<dbReference type="GO" id="GO:0043139">
    <property type="term" value="F:5'-3' DNA helicase activity"/>
    <property type="evidence" value="ECO:0007669"/>
    <property type="project" value="UniProtKB-EC"/>
</dbReference>
<evidence type="ECO:0000256" key="1">
    <source>
        <dbReference type="RuleBase" id="RU363044"/>
    </source>
</evidence>
<comment type="catalytic activity">
    <reaction evidence="1">
        <text>ATP + H2O = ADP + phosphate + H(+)</text>
        <dbReference type="Rhea" id="RHEA:13065"/>
        <dbReference type="ChEBI" id="CHEBI:15377"/>
        <dbReference type="ChEBI" id="CHEBI:15378"/>
        <dbReference type="ChEBI" id="CHEBI:30616"/>
        <dbReference type="ChEBI" id="CHEBI:43474"/>
        <dbReference type="ChEBI" id="CHEBI:456216"/>
        <dbReference type="EC" id="5.6.2.3"/>
    </reaction>
</comment>
<comment type="cofactor">
    <cofactor evidence="1">
        <name>Mg(2+)</name>
        <dbReference type="ChEBI" id="CHEBI:18420"/>
    </cofactor>
</comment>
<dbReference type="GO" id="GO:0005524">
    <property type="term" value="F:ATP binding"/>
    <property type="evidence" value="ECO:0007669"/>
    <property type="project" value="UniProtKB-KW"/>
</dbReference>
<gene>
    <name evidence="3" type="ORF">ANCDUO_00163</name>
</gene>
<dbReference type="GO" id="GO:0006281">
    <property type="term" value="P:DNA repair"/>
    <property type="evidence" value="ECO:0007669"/>
    <property type="project" value="UniProtKB-KW"/>
</dbReference>
<name>A0A0C2HIT6_9BILA</name>
<keyword evidence="1" id="KW-0547">Nucleotide-binding</keyword>
<dbReference type="OrthoDB" id="5860629at2759"/>
<evidence type="ECO:0000313" key="4">
    <source>
        <dbReference type="Proteomes" id="UP000054047"/>
    </source>
</evidence>
<keyword evidence="1" id="KW-0233">DNA recombination</keyword>
<evidence type="ECO:0000313" key="3">
    <source>
        <dbReference type="EMBL" id="KIH69501.1"/>
    </source>
</evidence>
<dbReference type="Pfam" id="PF05970">
    <property type="entry name" value="PIF1"/>
    <property type="match status" value="1"/>
</dbReference>
<keyword evidence="1" id="KW-0234">DNA repair</keyword>
<proteinExistence type="inferred from homology"/>
<dbReference type="GO" id="GO:0000723">
    <property type="term" value="P:telomere maintenance"/>
    <property type="evidence" value="ECO:0007669"/>
    <property type="project" value="InterPro"/>
</dbReference>
<dbReference type="PANTHER" id="PTHR10492">
    <property type="match status" value="1"/>
</dbReference>
<dbReference type="SUPFAM" id="SSF52540">
    <property type="entry name" value="P-loop containing nucleoside triphosphate hydrolases"/>
    <property type="match status" value="1"/>
</dbReference>
<dbReference type="GO" id="GO:0006310">
    <property type="term" value="P:DNA recombination"/>
    <property type="evidence" value="ECO:0007669"/>
    <property type="project" value="UniProtKB-KW"/>
</dbReference>
<dbReference type="EMBL" id="KN726146">
    <property type="protein sequence ID" value="KIH69501.1"/>
    <property type="molecule type" value="Genomic_DNA"/>
</dbReference>
<keyword evidence="1" id="KW-0347">Helicase</keyword>
<keyword evidence="4" id="KW-1185">Reference proteome</keyword>
<dbReference type="EC" id="5.6.2.3" evidence="1"/>
<feature type="domain" description="DNA helicase Pif1-like DEAD-box helicase" evidence="2">
    <location>
        <begin position="45"/>
        <end position="144"/>
    </location>
</feature>
<reference evidence="3 4" key="1">
    <citation type="submission" date="2013-12" db="EMBL/GenBank/DDBJ databases">
        <title>Draft genome of the parsitic nematode Ancylostoma duodenale.</title>
        <authorList>
            <person name="Mitreva M."/>
        </authorList>
    </citation>
    <scope>NUCLEOTIDE SEQUENCE [LARGE SCALE GENOMIC DNA]</scope>
    <source>
        <strain evidence="3 4">Zhejiang</strain>
    </source>
</reference>
<accession>A0A0C2HIT6</accession>
<dbReference type="Proteomes" id="UP000054047">
    <property type="component" value="Unassembled WGS sequence"/>
</dbReference>
<evidence type="ECO:0000259" key="2">
    <source>
        <dbReference type="Pfam" id="PF05970"/>
    </source>
</evidence>
<sequence>MLLLGRDLTQIVTPQANQRPVIPEAPVKYEHHQSEGVRLHGTLDTNQKKNAADDILAALDREEQRCFFIDGPGGTGKTYLYSTTYDLAIGQRRQVLCVAPTAIAANLLPGGRTVNSAFKLNMADGNRSKSEVLRMQIPANLVKNLVYEEVLL</sequence>
<keyword evidence="1" id="KW-0067">ATP-binding</keyword>
<comment type="similarity">
    <text evidence="1">Belongs to the helicase family.</text>
</comment>